<name>A0ABU4JQE3_9CLOT</name>
<dbReference type="EMBL" id="JARUJP010000003">
    <property type="protein sequence ID" value="MDW8800349.1"/>
    <property type="molecule type" value="Genomic_DNA"/>
</dbReference>
<accession>A0ABU4JQE3</accession>
<organism evidence="3 4">
    <name type="scientific">Clostridium tanneri</name>
    <dbReference type="NCBI Taxonomy" id="3037988"/>
    <lineage>
        <taxon>Bacteria</taxon>
        <taxon>Bacillati</taxon>
        <taxon>Bacillota</taxon>
        <taxon>Clostridia</taxon>
        <taxon>Eubacteriales</taxon>
        <taxon>Clostridiaceae</taxon>
        <taxon>Clostridium</taxon>
    </lineage>
</organism>
<feature type="transmembrane region" description="Helical" evidence="1">
    <location>
        <begin position="45"/>
        <end position="63"/>
    </location>
</feature>
<sequence length="427" mass="48795">MNNIEKLLRKNKLQLDKLEVPDVLENRLRTALNNKSKRLSIARPLKIKAAVIFIFLILIGYNFNTLGFYAEKLIGYDKLMDSNLKKLNELGKGQTIGKTFTFKNGLTFTLDGIMLDDNRLLAFYTIKNSKGNIENELLEPLNIYFKGKLNDYRCLSSYGDVNDEKTEVKFTSTFDSPSFFDKDLVLNVICKNETGKISFTLDKNKAMGYSIKKILQKNIRTDDVNLRLEYICASPTTTVVKGKVKNILELAIDRIRGAKFSPNSLDIRLIADGKILEIQRAELSSNIDGVAFKYNFQPLPNNFKKLQIEFLGISSEHIINRNFKLEKDMLNENINIENKSIEIKKIYEANGNTYVTLATESDVILTKVNMLLDGKTVQLNKTTPENANKNSNIKTRTLEFIGTGNDLKLNVQRMLYRENYNKVVDVF</sequence>
<keyword evidence="1" id="KW-1133">Transmembrane helix</keyword>
<comment type="caution">
    <text evidence="3">The sequence shown here is derived from an EMBL/GenBank/DDBJ whole genome shotgun (WGS) entry which is preliminary data.</text>
</comment>
<gene>
    <name evidence="3" type="ORF">P8V03_04190</name>
</gene>
<keyword evidence="1" id="KW-0812">Transmembrane</keyword>
<dbReference type="Pfam" id="PF13786">
    <property type="entry name" value="DUF4179"/>
    <property type="match status" value="1"/>
</dbReference>
<keyword evidence="4" id="KW-1185">Reference proteome</keyword>
<feature type="domain" description="DUF4179" evidence="2">
    <location>
        <begin position="46"/>
        <end position="127"/>
    </location>
</feature>
<dbReference type="RefSeq" id="WP_318796885.1">
    <property type="nucleotide sequence ID" value="NZ_JARUJP010000003.1"/>
</dbReference>
<protein>
    <submittedName>
        <fullName evidence="3">DUF4179 domain-containing protein</fullName>
    </submittedName>
</protein>
<keyword evidence="1" id="KW-0472">Membrane</keyword>
<evidence type="ECO:0000256" key="1">
    <source>
        <dbReference type="SAM" id="Phobius"/>
    </source>
</evidence>
<proteinExistence type="predicted"/>
<dbReference type="InterPro" id="IPR025436">
    <property type="entry name" value="DUF4179"/>
</dbReference>
<evidence type="ECO:0000313" key="3">
    <source>
        <dbReference type="EMBL" id="MDW8800349.1"/>
    </source>
</evidence>
<evidence type="ECO:0000313" key="4">
    <source>
        <dbReference type="Proteomes" id="UP001281656"/>
    </source>
</evidence>
<reference evidence="3 4" key="1">
    <citation type="submission" date="2023-04" db="EMBL/GenBank/DDBJ databases">
        <title>Clostridium tannerae sp. nov., isolated from the fecal material of an alpaca.</title>
        <authorList>
            <person name="Miller S."/>
            <person name="Hendry M."/>
            <person name="King J."/>
            <person name="Sankaranarayanan K."/>
            <person name="Lawson P.A."/>
        </authorList>
    </citation>
    <scope>NUCLEOTIDE SEQUENCE [LARGE SCALE GENOMIC DNA]</scope>
    <source>
        <strain evidence="3 4">A1-XYC3</strain>
    </source>
</reference>
<dbReference type="Proteomes" id="UP001281656">
    <property type="component" value="Unassembled WGS sequence"/>
</dbReference>
<evidence type="ECO:0000259" key="2">
    <source>
        <dbReference type="Pfam" id="PF13786"/>
    </source>
</evidence>